<accession>A0AAN6NRC6</accession>
<dbReference type="CDD" id="cd00167">
    <property type="entry name" value="SANT"/>
    <property type="match status" value="1"/>
</dbReference>
<dbReference type="Proteomes" id="UP001303222">
    <property type="component" value="Unassembled WGS sequence"/>
</dbReference>
<keyword evidence="4" id="KW-1185">Reference proteome</keyword>
<dbReference type="SUPFAM" id="SSF46689">
    <property type="entry name" value="Homeodomain-like"/>
    <property type="match status" value="1"/>
</dbReference>
<feature type="compositionally biased region" description="Polar residues" evidence="1">
    <location>
        <begin position="108"/>
        <end position="119"/>
    </location>
</feature>
<name>A0AAN6NRC6_9PEZI</name>
<dbReference type="InterPro" id="IPR001005">
    <property type="entry name" value="SANT/Myb"/>
</dbReference>
<feature type="compositionally biased region" description="Basic and acidic residues" evidence="1">
    <location>
        <begin position="140"/>
        <end position="155"/>
    </location>
</feature>
<dbReference type="Pfam" id="PF13921">
    <property type="entry name" value="Myb_DNA-bind_6"/>
    <property type="match status" value="1"/>
</dbReference>
<feature type="region of interest" description="Disordered" evidence="1">
    <location>
        <begin position="104"/>
        <end position="193"/>
    </location>
</feature>
<feature type="compositionally biased region" description="Low complexity" evidence="1">
    <location>
        <begin position="169"/>
        <end position="189"/>
    </location>
</feature>
<dbReference type="PROSITE" id="PS50090">
    <property type="entry name" value="MYB_LIKE"/>
    <property type="match status" value="1"/>
</dbReference>
<dbReference type="SMART" id="SM00717">
    <property type="entry name" value="SANT"/>
    <property type="match status" value="1"/>
</dbReference>
<evidence type="ECO:0000259" key="2">
    <source>
        <dbReference type="PROSITE" id="PS50090"/>
    </source>
</evidence>
<evidence type="ECO:0000313" key="3">
    <source>
        <dbReference type="EMBL" id="KAK3950680.1"/>
    </source>
</evidence>
<comment type="caution">
    <text evidence="3">The sequence shown here is derived from an EMBL/GenBank/DDBJ whole genome shotgun (WGS) entry which is preliminary data.</text>
</comment>
<protein>
    <recommendedName>
        <fullName evidence="2">Myb-like domain-containing protein</fullName>
    </recommendedName>
</protein>
<feature type="domain" description="Myb-like" evidence="2">
    <location>
        <begin position="261"/>
        <end position="307"/>
    </location>
</feature>
<organism evidence="3 4">
    <name type="scientific">Pseudoneurospora amorphoporcata</name>
    <dbReference type="NCBI Taxonomy" id="241081"/>
    <lineage>
        <taxon>Eukaryota</taxon>
        <taxon>Fungi</taxon>
        <taxon>Dikarya</taxon>
        <taxon>Ascomycota</taxon>
        <taxon>Pezizomycotina</taxon>
        <taxon>Sordariomycetes</taxon>
        <taxon>Sordariomycetidae</taxon>
        <taxon>Sordariales</taxon>
        <taxon>Sordariaceae</taxon>
        <taxon>Pseudoneurospora</taxon>
    </lineage>
</organism>
<sequence>MLLPSAFGGDLSQLPQIRPQQALFVSPPASPKQAPASAEFDNLFTTSRSLQFLMTSSDPYLEHSAMSAPIATQPLTPQTISHEQLPTPPMSHAMPPAKLRLRARKTSESYGSRNANQPSQRKRIIKRPPPQKELNRRHRLFDERRERGGNSKEDSDLYQNSDMDQRENQSQQGQQQLQQQQQQQQPQQQRATTPLAQTQFLSPFGSRPQTPPRSRIAPEVIPLGLDRSDYHALHADNAKNDRQHQATAPGTDVAVEADGQPWSSEEDRILVELVLDKLKLTKTDWQDCARSMGKDRKSVGTRWKSLMVNGDVGLKSSKSNRRSGIHGTWRC</sequence>
<reference evidence="3" key="1">
    <citation type="journal article" date="2023" name="Mol. Phylogenet. Evol.">
        <title>Genome-scale phylogeny and comparative genomics of the fungal order Sordariales.</title>
        <authorList>
            <person name="Hensen N."/>
            <person name="Bonometti L."/>
            <person name="Westerberg I."/>
            <person name="Brannstrom I.O."/>
            <person name="Guillou S."/>
            <person name="Cros-Aarteil S."/>
            <person name="Calhoun S."/>
            <person name="Haridas S."/>
            <person name="Kuo A."/>
            <person name="Mondo S."/>
            <person name="Pangilinan J."/>
            <person name="Riley R."/>
            <person name="LaButti K."/>
            <person name="Andreopoulos B."/>
            <person name="Lipzen A."/>
            <person name="Chen C."/>
            <person name="Yan M."/>
            <person name="Daum C."/>
            <person name="Ng V."/>
            <person name="Clum A."/>
            <person name="Steindorff A."/>
            <person name="Ohm R.A."/>
            <person name="Martin F."/>
            <person name="Silar P."/>
            <person name="Natvig D.O."/>
            <person name="Lalanne C."/>
            <person name="Gautier V."/>
            <person name="Ament-Velasquez S.L."/>
            <person name="Kruys A."/>
            <person name="Hutchinson M.I."/>
            <person name="Powell A.J."/>
            <person name="Barry K."/>
            <person name="Miller A.N."/>
            <person name="Grigoriev I.V."/>
            <person name="Debuchy R."/>
            <person name="Gladieux P."/>
            <person name="Hiltunen Thoren M."/>
            <person name="Johannesson H."/>
        </authorList>
    </citation>
    <scope>NUCLEOTIDE SEQUENCE</scope>
    <source>
        <strain evidence="3">CBS 626.80</strain>
    </source>
</reference>
<gene>
    <name evidence="3" type="ORF">QBC32DRAFT_345856</name>
</gene>
<evidence type="ECO:0000256" key="1">
    <source>
        <dbReference type="SAM" id="MobiDB-lite"/>
    </source>
</evidence>
<dbReference type="EMBL" id="MU859169">
    <property type="protein sequence ID" value="KAK3950680.1"/>
    <property type="molecule type" value="Genomic_DNA"/>
</dbReference>
<dbReference type="InterPro" id="IPR009057">
    <property type="entry name" value="Homeodomain-like_sf"/>
</dbReference>
<proteinExistence type="predicted"/>
<reference evidence="3" key="2">
    <citation type="submission" date="2023-06" db="EMBL/GenBank/DDBJ databases">
        <authorList>
            <consortium name="Lawrence Berkeley National Laboratory"/>
            <person name="Mondo S.J."/>
            <person name="Hensen N."/>
            <person name="Bonometti L."/>
            <person name="Westerberg I."/>
            <person name="Brannstrom I.O."/>
            <person name="Guillou S."/>
            <person name="Cros-Aarteil S."/>
            <person name="Calhoun S."/>
            <person name="Haridas S."/>
            <person name="Kuo A."/>
            <person name="Pangilinan J."/>
            <person name="Riley R."/>
            <person name="Labutti K."/>
            <person name="Andreopoulos B."/>
            <person name="Lipzen A."/>
            <person name="Chen C."/>
            <person name="Yanf M."/>
            <person name="Daum C."/>
            <person name="Ng V."/>
            <person name="Clum A."/>
            <person name="Steindorff A."/>
            <person name="Ohm R."/>
            <person name="Martin F."/>
            <person name="Silar P."/>
            <person name="Natvig D."/>
            <person name="Lalanne C."/>
            <person name="Gautier V."/>
            <person name="Ament-Velasquez S.L."/>
            <person name="Kruys A."/>
            <person name="Hutchinson M.I."/>
            <person name="Powell A.J."/>
            <person name="Barry K."/>
            <person name="Miller A.N."/>
            <person name="Grigoriev I.V."/>
            <person name="Debuchy R."/>
            <person name="Gladieux P."/>
            <person name="Thoren M.H."/>
            <person name="Johannesson H."/>
        </authorList>
    </citation>
    <scope>NUCLEOTIDE SEQUENCE</scope>
    <source>
        <strain evidence="3">CBS 626.80</strain>
    </source>
</reference>
<evidence type="ECO:0000313" key="4">
    <source>
        <dbReference type="Proteomes" id="UP001303222"/>
    </source>
</evidence>
<dbReference type="AlphaFoldDB" id="A0AAN6NRC6"/>
<dbReference type="Gene3D" id="1.10.10.60">
    <property type="entry name" value="Homeodomain-like"/>
    <property type="match status" value="1"/>
</dbReference>